<name>A0A061S069_9CHLO</name>
<dbReference type="AlphaFoldDB" id="A0A061S069"/>
<protein>
    <submittedName>
        <fullName evidence="2">Uncharacterized protein</fullName>
    </submittedName>
</protein>
<accession>A0A061S069</accession>
<evidence type="ECO:0000313" key="2">
    <source>
        <dbReference type="EMBL" id="JAC78542.1"/>
    </source>
</evidence>
<evidence type="ECO:0000256" key="1">
    <source>
        <dbReference type="SAM" id="MobiDB-lite"/>
    </source>
</evidence>
<feature type="region of interest" description="Disordered" evidence="1">
    <location>
        <begin position="127"/>
        <end position="167"/>
    </location>
</feature>
<feature type="region of interest" description="Disordered" evidence="1">
    <location>
        <begin position="1"/>
        <end position="22"/>
    </location>
</feature>
<sequence>MKAFQAPKAERKPDPATLKPSPFLAGKLPQPRQEFASLAVAVHNANTSANNFRDEVGGGEYGERASPGTHWKLAADSAMARTAAKKIWRNNKIRSLQRTPLHTIVNRLRQLVERRDALMCADLMDRTASPGKPAARGNPKGLWRQAGRVASPRDLPSSKAGTPRALA</sequence>
<dbReference type="EMBL" id="GBEZ01006880">
    <property type="protein sequence ID" value="JAC78542.1"/>
    <property type="molecule type" value="Transcribed_RNA"/>
</dbReference>
<gene>
    <name evidence="2" type="ORF">TSPGSL018_14864</name>
</gene>
<feature type="non-terminal residue" evidence="2">
    <location>
        <position position="167"/>
    </location>
</feature>
<organism evidence="2">
    <name type="scientific">Tetraselmis sp. GSL018</name>
    <dbReference type="NCBI Taxonomy" id="582737"/>
    <lineage>
        <taxon>Eukaryota</taxon>
        <taxon>Viridiplantae</taxon>
        <taxon>Chlorophyta</taxon>
        <taxon>core chlorophytes</taxon>
        <taxon>Chlorodendrophyceae</taxon>
        <taxon>Chlorodendrales</taxon>
        <taxon>Chlorodendraceae</taxon>
        <taxon>Tetraselmis</taxon>
    </lineage>
</organism>
<reference evidence="2" key="1">
    <citation type="submission" date="2014-05" db="EMBL/GenBank/DDBJ databases">
        <title>The transcriptome of the halophilic microalga Tetraselmis sp. GSL018 isolated from the Great Salt Lake, Utah.</title>
        <authorList>
            <person name="Jinkerson R.E."/>
            <person name="D'Adamo S."/>
            <person name="Posewitz M.C."/>
        </authorList>
    </citation>
    <scope>NUCLEOTIDE SEQUENCE</scope>
    <source>
        <strain evidence="2">GSL018</strain>
    </source>
</reference>
<proteinExistence type="predicted"/>